<dbReference type="SUPFAM" id="SSF48452">
    <property type="entry name" value="TPR-like"/>
    <property type="match status" value="2"/>
</dbReference>
<dbReference type="Proteomes" id="UP001519887">
    <property type="component" value="Unassembled WGS sequence"/>
</dbReference>
<dbReference type="RefSeq" id="WP_210043872.1">
    <property type="nucleotide sequence ID" value="NZ_JBHLVU010000001.1"/>
</dbReference>
<keyword evidence="1" id="KW-0802">TPR repeat</keyword>
<comment type="caution">
    <text evidence="2">The sequence shown here is derived from an EMBL/GenBank/DDBJ whole genome shotgun (WGS) entry which is preliminary data.</text>
</comment>
<reference evidence="2 3" key="1">
    <citation type="submission" date="2021-07" db="EMBL/GenBank/DDBJ databases">
        <title>Paenibacillus radiodurans sp. nov., isolated from the southeastern edge of Tengger Desert.</title>
        <authorList>
            <person name="Zhang G."/>
        </authorList>
    </citation>
    <scope>NUCLEOTIDE SEQUENCE [LARGE SCALE GENOMIC DNA]</scope>
    <source>
        <strain evidence="2 3">CCM 7311</strain>
    </source>
</reference>
<keyword evidence="3" id="KW-1185">Reference proteome</keyword>
<proteinExistence type="predicted"/>
<name>A0ABS7C932_9BACL</name>
<evidence type="ECO:0000256" key="1">
    <source>
        <dbReference type="PROSITE-ProRule" id="PRU00339"/>
    </source>
</evidence>
<dbReference type="Gene3D" id="1.25.40.10">
    <property type="entry name" value="Tetratricopeptide repeat domain"/>
    <property type="match status" value="2"/>
</dbReference>
<dbReference type="SMART" id="SM00028">
    <property type="entry name" value="TPR"/>
    <property type="match status" value="5"/>
</dbReference>
<dbReference type="InterPro" id="IPR019734">
    <property type="entry name" value="TPR_rpt"/>
</dbReference>
<feature type="repeat" description="TPR" evidence="1">
    <location>
        <begin position="156"/>
        <end position="189"/>
    </location>
</feature>
<dbReference type="Pfam" id="PF13424">
    <property type="entry name" value="TPR_12"/>
    <property type="match status" value="2"/>
</dbReference>
<accession>A0ABS7C932</accession>
<dbReference type="InterPro" id="IPR011990">
    <property type="entry name" value="TPR-like_helical_dom_sf"/>
</dbReference>
<dbReference type="EMBL" id="JAHZIK010000790">
    <property type="protein sequence ID" value="MBW7457235.1"/>
    <property type="molecule type" value="Genomic_DNA"/>
</dbReference>
<protein>
    <submittedName>
        <fullName evidence="2">Tetratricopeptide repeat protein</fullName>
    </submittedName>
</protein>
<evidence type="ECO:0000313" key="2">
    <source>
        <dbReference type="EMBL" id="MBW7457235.1"/>
    </source>
</evidence>
<dbReference type="PROSITE" id="PS50005">
    <property type="entry name" value="TPR"/>
    <property type="match status" value="1"/>
</dbReference>
<gene>
    <name evidence="2" type="ORF">K0U00_24650</name>
</gene>
<sequence>MKASLAYYSEISQKYSAAFEALGEIAESYHAFGRSSDARHLLQTSLQLAAADEARPQRLKLLLKQGKILAIEYVYTNSDSEMMFSTLLESRQLAEEANDRQGLADALSLLGMAHYFVDLNSSPSINSSSGQYNEALANQQQALELREALGDTRGISESTFLIGTVYERRQQLQAALEHYEKAYRIAEQFNHTYEKTEPSRHLAYHALSQGTLEEALQYALQALTLREEAGFRPYQPLDHLLVSDIYLKQGDIERALKHATQASVLAQEMGYKRAIASSLLTIGDILALQHEQDQAIAHYKQALLLAKELQLPLGISRAKERLERIVKL</sequence>
<evidence type="ECO:0000313" key="3">
    <source>
        <dbReference type="Proteomes" id="UP001519887"/>
    </source>
</evidence>
<organism evidence="2 3">
    <name type="scientific">Paenibacillus sepulcri</name>
    <dbReference type="NCBI Taxonomy" id="359917"/>
    <lineage>
        <taxon>Bacteria</taxon>
        <taxon>Bacillati</taxon>
        <taxon>Bacillota</taxon>
        <taxon>Bacilli</taxon>
        <taxon>Bacillales</taxon>
        <taxon>Paenibacillaceae</taxon>
        <taxon>Paenibacillus</taxon>
    </lineage>
</organism>
<dbReference type="PANTHER" id="PTHR10098">
    <property type="entry name" value="RAPSYN-RELATED"/>
    <property type="match status" value="1"/>
</dbReference>